<dbReference type="GO" id="GO:0006355">
    <property type="term" value="P:regulation of DNA-templated transcription"/>
    <property type="evidence" value="ECO:0007669"/>
    <property type="project" value="InterPro"/>
</dbReference>
<protein>
    <recommendedName>
        <fullName evidence="3">Ribbon-helix-helix DNA binding domain protein</fullName>
    </recommendedName>
</protein>
<dbReference type="EMBL" id="MK059749">
    <property type="protein sequence ID" value="AYP70052.1"/>
    <property type="molecule type" value="Genomic_DNA"/>
</dbReference>
<dbReference type="Proteomes" id="UP000292006">
    <property type="component" value="Segment"/>
</dbReference>
<dbReference type="Gene3D" id="1.10.1220.10">
    <property type="entry name" value="Met repressor-like"/>
    <property type="match status" value="1"/>
</dbReference>
<reference evidence="1 2" key="1">
    <citation type="journal article" date="2019" name="PLoS ONE">
        <title>Mycobacteriophage CRB2 defines a new subcluster in mycobacteriophage classification.</title>
        <authorList>
            <person name="Suarez C.A."/>
            <person name="Franceschelli J.J."/>
            <person name="Morbidoni H.R."/>
        </authorList>
    </citation>
    <scope>NUCLEOTIDE SEQUENCE [LARGE SCALE GENOMIC DNA]</scope>
</reference>
<gene>
    <name evidence="1" type="ORF">CRB2_66</name>
</gene>
<dbReference type="Pfam" id="PF23807">
    <property type="entry name" value="RHH_10"/>
    <property type="match status" value="1"/>
</dbReference>
<sequence length="77" mass="8451">MANPSRPARGTVVIGSTATPTVLLPVKVPPDLRQRFKVAAAEEGTTYAGLIELWLDERDRKRQRAAARQAHPLHQPA</sequence>
<proteinExistence type="predicted"/>
<organism evidence="1 2">
    <name type="scientific">Mycobacterium phage CRB2</name>
    <dbReference type="NCBI Taxonomy" id="2483623"/>
    <lineage>
        <taxon>Viruses</taxon>
        <taxon>Duplodnaviria</taxon>
        <taxon>Heunggongvirae</taxon>
        <taxon>Uroviricota</taxon>
        <taxon>Caudoviricetes</taxon>
        <taxon>Bclasvirinae</taxon>
        <taxon>Quesadillavirus</taxon>
        <taxon>Quesadillavirus CRB2</taxon>
    </lineage>
</organism>
<name>A0A455LM32_9CAUD</name>
<dbReference type="SUPFAM" id="SSF47598">
    <property type="entry name" value="Ribbon-helix-helix"/>
    <property type="match status" value="1"/>
</dbReference>
<dbReference type="InterPro" id="IPR010985">
    <property type="entry name" value="Ribbon_hlx_hlx"/>
</dbReference>
<evidence type="ECO:0000313" key="2">
    <source>
        <dbReference type="Proteomes" id="UP000292006"/>
    </source>
</evidence>
<dbReference type="InterPro" id="IPR013321">
    <property type="entry name" value="Arc_rbn_hlx_hlx"/>
</dbReference>
<keyword evidence="2" id="KW-1185">Reference proteome</keyword>
<dbReference type="InterPro" id="IPR056972">
    <property type="entry name" value="RHH_dom-containing"/>
</dbReference>
<evidence type="ECO:0000313" key="1">
    <source>
        <dbReference type="EMBL" id="AYP70052.1"/>
    </source>
</evidence>
<accession>A0A455LM32</accession>
<evidence type="ECO:0008006" key="3">
    <source>
        <dbReference type="Google" id="ProtNLM"/>
    </source>
</evidence>